<accession>A0A2N0SK14</accession>
<reference evidence="1 2" key="2">
    <citation type="submission" date="2017-10" db="EMBL/GenBank/DDBJ databases">
        <title>Genome analyses suggest a sexual origin of heterokaryosis in a supposedly ancient asexual fungus.</title>
        <authorList>
            <person name="Corradi N."/>
            <person name="Sedzielewska K."/>
            <person name="Noel J."/>
            <person name="Charron P."/>
            <person name="Farinelli L."/>
            <person name="Marton T."/>
            <person name="Kruger M."/>
            <person name="Pelin A."/>
            <person name="Brachmann A."/>
            <person name="Corradi N."/>
        </authorList>
    </citation>
    <scope>NUCLEOTIDE SEQUENCE [LARGE SCALE GENOMIC DNA]</scope>
    <source>
        <strain evidence="1 2">A1</strain>
    </source>
</reference>
<name>A0A2N0SK14_9GLOM</name>
<evidence type="ECO:0000313" key="1">
    <source>
        <dbReference type="EMBL" id="PKC75878.1"/>
    </source>
</evidence>
<evidence type="ECO:0008006" key="3">
    <source>
        <dbReference type="Google" id="ProtNLM"/>
    </source>
</evidence>
<sequence>MWIDKYILLGYYYGLLELQNSNIVYTELAPKNIIYFQKEKDGCTENWKACENETEIKADFATDMFSFGLVLYLPS</sequence>
<protein>
    <recommendedName>
        <fullName evidence="3">Protein kinase domain-containing protein</fullName>
    </recommendedName>
</protein>
<evidence type="ECO:0000313" key="2">
    <source>
        <dbReference type="Proteomes" id="UP000232688"/>
    </source>
</evidence>
<dbReference type="EMBL" id="LLXH01000013">
    <property type="protein sequence ID" value="PKC75878.1"/>
    <property type="molecule type" value="Genomic_DNA"/>
</dbReference>
<dbReference type="Proteomes" id="UP000232688">
    <property type="component" value="Unassembled WGS sequence"/>
</dbReference>
<organism evidence="1 2">
    <name type="scientific">Rhizophagus irregularis</name>
    <dbReference type="NCBI Taxonomy" id="588596"/>
    <lineage>
        <taxon>Eukaryota</taxon>
        <taxon>Fungi</taxon>
        <taxon>Fungi incertae sedis</taxon>
        <taxon>Mucoromycota</taxon>
        <taxon>Glomeromycotina</taxon>
        <taxon>Glomeromycetes</taxon>
        <taxon>Glomerales</taxon>
        <taxon>Glomeraceae</taxon>
        <taxon>Rhizophagus</taxon>
    </lineage>
</organism>
<dbReference type="InterPro" id="IPR011009">
    <property type="entry name" value="Kinase-like_dom_sf"/>
</dbReference>
<gene>
    <name evidence="1" type="ORF">RhiirA1_448261</name>
</gene>
<comment type="caution">
    <text evidence="1">The sequence shown here is derived from an EMBL/GenBank/DDBJ whole genome shotgun (WGS) entry which is preliminary data.</text>
</comment>
<dbReference type="VEuPathDB" id="FungiDB:RhiirA1_448261"/>
<reference evidence="1 2" key="1">
    <citation type="submission" date="2017-10" db="EMBL/GenBank/DDBJ databases">
        <title>Extensive intraspecific genome diversity in a model arbuscular mycorrhizal fungus.</title>
        <authorList>
            <person name="Chen E.C.H."/>
            <person name="Morin E."/>
            <person name="Baudet D."/>
            <person name="Noel J."/>
            <person name="Ndikumana S."/>
            <person name="Charron P."/>
            <person name="St-Onge C."/>
            <person name="Giorgi J."/>
            <person name="Grigoriev I.V."/>
            <person name="Roux C."/>
            <person name="Martin F.M."/>
            <person name="Corradi N."/>
        </authorList>
    </citation>
    <scope>NUCLEOTIDE SEQUENCE [LARGE SCALE GENOMIC DNA]</scope>
    <source>
        <strain evidence="1 2">A1</strain>
    </source>
</reference>
<dbReference type="AlphaFoldDB" id="A0A2N0SK14"/>
<dbReference type="SUPFAM" id="SSF56112">
    <property type="entry name" value="Protein kinase-like (PK-like)"/>
    <property type="match status" value="1"/>
</dbReference>
<proteinExistence type="predicted"/>